<evidence type="ECO:0000256" key="1">
    <source>
        <dbReference type="SAM" id="Coils"/>
    </source>
</evidence>
<name>A0A0H5REV2_9EUKA</name>
<dbReference type="AlphaFoldDB" id="A0A0H5REV2"/>
<feature type="non-terminal residue" evidence="3">
    <location>
        <position position="336"/>
    </location>
</feature>
<reference evidence="3" key="1">
    <citation type="submission" date="2015-04" db="EMBL/GenBank/DDBJ databases">
        <title>The genome sequence of the plant pathogenic Rhizarian Plasmodiophora brassicae reveals insights in its biotrophic life cycle and the origin of chitin synthesis.</title>
        <authorList>
            <person name="Schwelm A."/>
            <person name="Fogelqvist J."/>
            <person name="Knaust A."/>
            <person name="Julke S."/>
            <person name="Lilja T."/>
            <person name="Dhandapani V."/>
            <person name="Bonilla-Rosso G."/>
            <person name="Karlsson M."/>
            <person name="Shevchenko A."/>
            <person name="Choi S.R."/>
            <person name="Kim H.G."/>
            <person name="Park J.Y."/>
            <person name="Lim Y.P."/>
            <person name="Ludwig-Muller J."/>
            <person name="Dixelius C."/>
        </authorList>
    </citation>
    <scope>NUCLEOTIDE SEQUENCE</scope>
    <source>
        <tissue evidence="3">Potato root galls</tissue>
    </source>
</reference>
<accession>A0A0H5REV2</accession>
<sequence length="336" mass="39102">MGKYTLFRQGERILIPARNHERSFSLHVREEWERNSSSLLYFCWDISHHNGSCVAMTELSNTGDRSAPGTISINKSVLLVIPMTLELIGKPRTSLSPKSCEGAQSLCESSSSIIGQKTSRKSVRTGESSPILRVKNNRMQAENCVQLLSNRIALLKAEEERSLRRIKAMNMTVEKVQACQREEMELKRKLQQAKESRKKGLEQNTNKMKHESQQARQRLKDKLLEELHLKRMTVKDQRERASMIKTSRGSDEVQTEIAETIRKQRVFSKDKRKQNEETFRQKLEMQHEERLKAETERRDQAEKQLIEMAAIEQRMLENLNAARSKQKIVYSKYEKL</sequence>
<dbReference type="EMBL" id="HACM01011814">
    <property type="protein sequence ID" value="CRZ12256.1"/>
    <property type="molecule type" value="Transcribed_RNA"/>
</dbReference>
<keyword evidence="1" id="KW-0175">Coiled coil</keyword>
<proteinExistence type="predicted"/>
<evidence type="ECO:0000313" key="3">
    <source>
        <dbReference type="EMBL" id="CRZ12256.1"/>
    </source>
</evidence>
<feature type="region of interest" description="Disordered" evidence="2">
    <location>
        <begin position="192"/>
        <end position="213"/>
    </location>
</feature>
<evidence type="ECO:0000256" key="2">
    <source>
        <dbReference type="SAM" id="MobiDB-lite"/>
    </source>
</evidence>
<protein>
    <submittedName>
        <fullName evidence="3">Uncharacterized protein</fullName>
    </submittedName>
</protein>
<feature type="coiled-coil region" evidence="1">
    <location>
        <begin position="284"/>
        <end position="311"/>
    </location>
</feature>
<organism evidence="3">
    <name type="scientific">Spongospora subterranea</name>
    <dbReference type="NCBI Taxonomy" id="70186"/>
    <lineage>
        <taxon>Eukaryota</taxon>
        <taxon>Sar</taxon>
        <taxon>Rhizaria</taxon>
        <taxon>Endomyxa</taxon>
        <taxon>Phytomyxea</taxon>
        <taxon>Plasmodiophorida</taxon>
        <taxon>Plasmodiophoridae</taxon>
        <taxon>Spongospora</taxon>
    </lineage>
</organism>
<feature type="compositionally biased region" description="Basic and acidic residues" evidence="2">
    <location>
        <begin position="192"/>
        <end position="201"/>
    </location>
</feature>